<feature type="compositionally biased region" description="Basic and acidic residues" evidence="1">
    <location>
        <begin position="1"/>
        <end position="11"/>
    </location>
</feature>
<evidence type="ECO:0000313" key="2">
    <source>
        <dbReference type="EMBL" id="CAA9535689.1"/>
    </source>
</evidence>
<dbReference type="AlphaFoldDB" id="A0A6J4TYG8"/>
<dbReference type="EMBL" id="CADCWG010000016">
    <property type="protein sequence ID" value="CAA9535689.1"/>
    <property type="molecule type" value="Genomic_DNA"/>
</dbReference>
<accession>A0A6J4TYG8</accession>
<gene>
    <name evidence="2" type="ORF">AVDCRST_MAG49-194</name>
</gene>
<feature type="non-terminal residue" evidence="2">
    <location>
        <position position="42"/>
    </location>
</feature>
<feature type="compositionally biased region" description="Basic and acidic residues" evidence="1">
    <location>
        <begin position="19"/>
        <end position="42"/>
    </location>
</feature>
<organism evidence="2">
    <name type="scientific">uncultured Thermomicrobiales bacterium</name>
    <dbReference type="NCBI Taxonomy" id="1645740"/>
    <lineage>
        <taxon>Bacteria</taxon>
        <taxon>Pseudomonadati</taxon>
        <taxon>Thermomicrobiota</taxon>
        <taxon>Thermomicrobia</taxon>
        <taxon>Thermomicrobiales</taxon>
        <taxon>environmental samples</taxon>
    </lineage>
</organism>
<reference evidence="2" key="1">
    <citation type="submission" date="2020-02" db="EMBL/GenBank/DDBJ databases">
        <authorList>
            <person name="Meier V. D."/>
        </authorList>
    </citation>
    <scope>NUCLEOTIDE SEQUENCE</scope>
    <source>
        <strain evidence="2">AVDCRST_MAG49</strain>
    </source>
</reference>
<feature type="non-terminal residue" evidence="2">
    <location>
        <position position="1"/>
    </location>
</feature>
<sequence>GRDCRTAERAGDGSSRSADATRARSGPGDHDRRGGGREERPM</sequence>
<name>A0A6J4TYG8_9BACT</name>
<evidence type="ECO:0000256" key="1">
    <source>
        <dbReference type="SAM" id="MobiDB-lite"/>
    </source>
</evidence>
<feature type="region of interest" description="Disordered" evidence="1">
    <location>
        <begin position="1"/>
        <end position="42"/>
    </location>
</feature>
<protein>
    <submittedName>
        <fullName evidence="2">Uncharacterized protein</fullName>
    </submittedName>
</protein>
<proteinExistence type="predicted"/>